<evidence type="ECO:0000313" key="3">
    <source>
        <dbReference type="Proteomes" id="UP001314169"/>
    </source>
</evidence>
<accession>A0ABN9Z717</accession>
<evidence type="ECO:0000256" key="1">
    <source>
        <dbReference type="SAM" id="MobiDB-lite"/>
    </source>
</evidence>
<feature type="region of interest" description="Disordered" evidence="1">
    <location>
        <begin position="43"/>
        <end position="63"/>
    </location>
</feature>
<proteinExistence type="predicted"/>
<reference evidence="2" key="1">
    <citation type="submission" date="2023-12" db="EMBL/GenBank/DDBJ databases">
        <authorList>
            <person name="Brown T."/>
        </authorList>
    </citation>
    <scope>NUCLEOTIDE SEQUENCE</scope>
</reference>
<organism evidence="2 3">
    <name type="scientific">Pipistrellus nathusii</name>
    <name type="common">Nathusius' pipistrelle</name>
    <dbReference type="NCBI Taxonomy" id="59473"/>
    <lineage>
        <taxon>Eukaryota</taxon>
        <taxon>Metazoa</taxon>
        <taxon>Chordata</taxon>
        <taxon>Craniata</taxon>
        <taxon>Vertebrata</taxon>
        <taxon>Euteleostomi</taxon>
        <taxon>Mammalia</taxon>
        <taxon>Eutheria</taxon>
        <taxon>Laurasiatheria</taxon>
        <taxon>Chiroptera</taxon>
        <taxon>Yangochiroptera</taxon>
        <taxon>Vespertilionidae</taxon>
        <taxon>Pipistrellus</taxon>
    </lineage>
</organism>
<protein>
    <submittedName>
        <fullName evidence="2">Uncharacterized protein</fullName>
    </submittedName>
</protein>
<dbReference type="Proteomes" id="UP001314169">
    <property type="component" value="Chromosome 10"/>
</dbReference>
<evidence type="ECO:0000313" key="2">
    <source>
        <dbReference type="EMBL" id="CAK6434135.1"/>
    </source>
</evidence>
<keyword evidence="3" id="KW-1185">Reference proteome</keyword>
<name>A0ABN9Z717_PIPNA</name>
<sequence>MLDQPHWPVFQSLLSFGSSLTQLTATLQPHWAHSLLVLSRPGNEDVQPQQRRMPEADIPSERGSVPTTMLAMVLLLQALPFWPGEHRVRCLQFRNPRGKGGLVCFSFQGC</sequence>
<gene>
    <name evidence="2" type="ORF">MPIPNATIZW_LOCUS2441</name>
</gene>
<dbReference type="EMBL" id="OY882867">
    <property type="protein sequence ID" value="CAK6434135.1"/>
    <property type="molecule type" value="Genomic_DNA"/>
</dbReference>